<dbReference type="InterPro" id="IPR003595">
    <property type="entry name" value="Tyr_Pase_cat"/>
</dbReference>
<protein>
    <submittedName>
        <fullName evidence="10">Vitamin B12 import ATP-binding protein BtuD</fullName>
    </submittedName>
</protein>
<reference evidence="10 11" key="1">
    <citation type="submission" date="2024-02" db="EMBL/GenBank/DDBJ databases">
        <title>Microbulbifer aestuariivivens NBRC 112533.</title>
        <authorList>
            <person name="Ichikawa N."/>
            <person name="Katano-Makiyama Y."/>
            <person name="Hidaka K."/>
        </authorList>
    </citation>
    <scope>NUCLEOTIDE SEQUENCE [LARGE SCALE GENOMIC DNA]</scope>
    <source>
        <strain evidence="10 11">NBRC 112533</strain>
    </source>
</reference>
<keyword evidence="6 10" id="KW-0067">ATP-binding</keyword>
<proteinExistence type="inferred from homology"/>
<gene>
    <name evidence="10" type="primary">btuD_4</name>
    <name evidence="10" type="ORF">Maes01_02055</name>
</gene>
<dbReference type="Gene3D" id="3.90.190.10">
    <property type="entry name" value="Protein tyrosine phosphatase superfamily"/>
    <property type="match status" value="1"/>
</dbReference>
<evidence type="ECO:0000259" key="9">
    <source>
        <dbReference type="PROSITE" id="PS50893"/>
    </source>
</evidence>
<dbReference type="SUPFAM" id="SSF52540">
    <property type="entry name" value="P-loop containing nucleoside triphosphate hydrolases"/>
    <property type="match status" value="1"/>
</dbReference>
<evidence type="ECO:0000259" key="8">
    <source>
        <dbReference type="PROSITE" id="PS50056"/>
    </source>
</evidence>
<evidence type="ECO:0000256" key="3">
    <source>
        <dbReference type="ARBA" id="ARBA00022448"/>
    </source>
</evidence>
<dbReference type="InterPro" id="IPR016130">
    <property type="entry name" value="Tyr_Pase_AS"/>
</dbReference>
<sequence>MSGLNAKPADASLLSLKHFGVAFGDKTVLSDISLEIADRGITVLLGPSGTGKSTLLRTLAGFNDANPRLGTWGSARYLGQPLGEDSRPALTMQNARLMMASILDNLIAELPERSTLSLQQQRELACRLLEGAGLGELVSRIHEPVIQLDLAQQRHLAILRLVAPGPRLLLLDEPTTGLDEHAAELLLHYIAAEGRRRAIFIALHNQAQARRLGGKSILIAGGVIQEAGDTHTVLGRPTSAAAKSFVRTGSCSVASPGAPPETLAPDSLPPAPVPIEKARYVSDSFGPRGFLWLIKGKLAGTPRPGIVQDIAYDLKALNRVGVTTLITLTKTPPETESMAEFGIRNIWAPIPDMQAPPIPLAIELCEKIDALCAGDDVVAVHCKAGLGRTGTILAAYRIWQGHSALEALENVRHIEPRWVQSECQVDFLEKFASFLDEARSNLFISSKSNNRSTSCPT</sequence>
<dbReference type="PANTHER" id="PTHR43166:SF9">
    <property type="entry name" value="GLUTAMATE_ASPARTATE IMPORT ATP-BINDING PROTEIN GLTL"/>
    <property type="match status" value="1"/>
</dbReference>
<evidence type="ECO:0000256" key="2">
    <source>
        <dbReference type="ARBA" id="ARBA00005417"/>
    </source>
</evidence>
<dbReference type="Pfam" id="PF00005">
    <property type="entry name" value="ABC_tran"/>
    <property type="match status" value="1"/>
</dbReference>
<dbReference type="EMBL" id="BAABRT010000016">
    <property type="protein sequence ID" value="GAA5525485.1"/>
    <property type="molecule type" value="Genomic_DNA"/>
</dbReference>
<comment type="subcellular location">
    <subcellularLocation>
        <location evidence="1">Cell inner membrane</location>
        <topology evidence="1">Peripheral membrane protein</topology>
    </subcellularLocation>
</comment>
<dbReference type="InterPro" id="IPR029021">
    <property type="entry name" value="Prot-tyrosine_phosphatase-like"/>
</dbReference>
<keyword evidence="3" id="KW-0813">Transport</keyword>
<dbReference type="Pfam" id="PF22785">
    <property type="entry name" value="Tc-R-P"/>
    <property type="match status" value="1"/>
</dbReference>
<organism evidence="10 11">
    <name type="scientific">Microbulbifer aestuariivivens</name>
    <dbReference type="NCBI Taxonomy" id="1908308"/>
    <lineage>
        <taxon>Bacteria</taxon>
        <taxon>Pseudomonadati</taxon>
        <taxon>Pseudomonadota</taxon>
        <taxon>Gammaproteobacteria</taxon>
        <taxon>Cellvibrionales</taxon>
        <taxon>Microbulbiferaceae</taxon>
        <taxon>Microbulbifer</taxon>
    </lineage>
</organism>
<keyword evidence="5" id="KW-0547">Nucleotide-binding</keyword>
<dbReference type="InterPro" id="IPR003593">
    <property type="entry name" value="AAA+_ATPase"/>
</dbReference>
<evidence type="ECO:0000256" key="5">
    <source>
        <dbReference type="ARBA" id="ARBA00022741"/>
    </source>
</evidence>
<dbReference type="InterPro" id="IPR027417">
    <property type="entry name" value="P-loop_NTPase"/>
</dbReference>
<dbReference type="RefSeq" id="WP_345551217.1">
    <property type="nucleotide sequence ID" value="NZ_BAABRT010000016.1"/>
</dbReference>
<dbReference type="PROSITE" id="PS00383">
    <property type="entry name" value="TYR_PHOSPHATASE_1"/>
    <property type="match status" value="1"/>
</dbReference>
<dbReference type="PANTHER" id="PTHR43166">
    <property type="entry name" value="AMINO ACID IMPORT ATP-BINDING PROTEIN"/>
    <property type="match status" value="1"/>
</dbReference>
<dbReference type="SMART" id="SM00382">
    <property type="entry name" value="AAA"/>
    <property type="match status" value="1"/>
</dbReference>
<accession>A0ABP9WQK6</accession>
<dbReference type="PROSITE" id="PS50056">
    <property type="entry name" value="TYR_PHOSPHATASE_2"/>
    <property type="match status" value="1"/>
</dbReference>
<evidence type="ECO:0000256" key="7">
    <source>
        <dbReference type="ARBA" id="ARBA00023136"/>
    </source>
</evidence>
<dbReference type="SMART" id="SM00404">
    <property type="entry name" value="PTPc_motif"/>
    <property type="match status" value="1"/>
</dbReference>
<comment type="similarity">
    <text evidence="2">Belongs to the ABC transporter superfamily.</text>
</comment>
<keyword evidence="11" id="KW-1185">Reference proteome</keyword>
<evidence type="ECO:0000313" key="10">
    <source>
        <dbReference type="EMBL" id="GAA5525485.1"/>
    </source>
</evidence>
<dbReference type="InterPro" id="IPR050086">
    <property type="entry name" value="MetN_ABC_transporter-like"/>
</dbReference>
<keyword evidence="4" id="KW-1003">Cell membrane</keyword>
<dbReference type="GO" id="GO:0005524">
    <property type="term" value="F:ATP binding"/>
    <property type="evidence" value="ECO:0007669"/>
    <property type="project" value="UniProtKB-KW"/>
</dbReference>
<name>A0ABP9WQK6_9GAMM</name>
<dbReference type="Proteomes" id="UP001408594">
    <property type="component" value="Unassembled WGS sequence"/>
</dbReference>
<keyword evidence="7" id="KW-0472">Membrane</keyword>
<evidence type="ECO:0000313" key="11">
    <source>
        <dbReference type="Proteomes" id="UP001408594"/>
    </source>
</evidence>
<dbReference type="InterPro" id="IPR003439">
    <property type="entry name" value="ABC_transporter-like_ATP-bd"/>
</dbReference>
<feature type="domain" description="ABC transporter" evidence="9">
    <location>
        <begin position="14"/>
        <end position="246"/>
    </location>
</feature>
<feature type="domain" description="Tyrosine specific protein phosphatases" evidence="8">
    <location>
        <begin position="362"/>
        <end position="426"/>
    </location>
</feature>
<dbReference type="PROSITE" id="PS50893">
    <property type="entry name" value="ABC_TRANSPORTER_2"/>
    <property type="match status" value="1"/>
</dbReference>
<evidence type="ECO:0000256" key="6">
    <source>
        <dbReference type="ARBA" id="ARBA00022840"/>
    </source>
</evidence>
<dbReference type="SUPFAM" id="SSF52799">
    <property type="entry name" value="(Phosphotyrosine protein) phosphatases II"/>
    <property type="match status" value="1"/>
</dbReference>
<dbReference type="InterPro" id="IPR000387">
    <property type="entry name" value="Tyr_Pase_dom"/>
</dbReference>
<evidence type="ECO:0000256" key="4">
    <source>
        <dbReference type="ARBA" id="ARBA00022475"/>
    </source>
</evidence>
<dbReference type="Gene3D" id="3.40.50.300">
    <property type="entry name" value="P-loop containing nucleotide triphosphate hydrolases"/>
    <property type="match status" value="1"/>
</dbReference>
<comment type="caution">
    <text evidence="10">The sequence shown here is derived from an EMBL/GenBank/DDBJ whole genome shotgun (WGS) entry which is preliminary data.</text>
</comment>
<evidence type="ECO:0000256" key="1">
    <source>
        <dbReference type="ARBA" id="ARBA00004417"/>
    </source>
</evidence>